<evidence type="ECO:0000313" key="1">
    <source>
        <dbReference type="EMBL" id="SMP49680.1"/>
    </source>
</evidence>
<dbReference type="EMBL" id="FXUF01000003">
    <property type="protein sequence ID" value="SMP49680.1"/>
    <property type="molecule type" value="Genomic_DNA"/>
</dbReference>
<accession>A0AA46AIG1</accession>
<comment type="caution">
    <text evidence="1">The sequence shown here is derived from an EMBL/GenBank/DDBJ whole genome shotgun (WGS) entry which is preliminary data.</text>
</comment>
<sequence length="47" mass="5412">MIAIDKHLAEFSKDIVTDAVNIVYVARRCLRCQQERVPLNLKELEAV</sequence>
<keyword evidence="2" id="KW-1185">Reference proteome</keyword>
<protein>
    <submittedName>
        <fullName evidence="1">Uncharacterized protein</fullName>
    </submittedName>
</protein>
<name>A0AA46AIG1_9CLOT</name>
<reference evidence="1" key="1">
    <citation type="submission" date="2017-05" db="EMBL/GenBank/DDBJ databases">
        <authorList>
            <person name="Varghese N."/>
            <person name="Submissions S."/>
        </authorList>
    </citation>
    <scope>NUCLEOTIDE SEQUENCE</scope>
    <source>
        <strain evidence="1">Su22</strain>
    </source>
</reference>
<organism evidence="1 2">
    <name type="scientific">Anoxynatronum buryatiense</name>
    <dbReference type="NCBI Taxonomy" id="489973"/>
    <lineage>
        <taxon>Bacteria</taxon>
        <taxon>Bacillati</taxon>
        <taxon>Bacillota</taxon>
        <taxon>Clostridia</taxon>
        <taxon>Eubacteriales</taxon>
        <taxon>Clostridiaceae</taxon>
        <taxon>Anoxynatronum</taxon>
    </lineage>
</organism>
<evidence type="ECO:0000313" key="2">
    <source>
        <dbReference type="Proteomes" id="UP001158066"/>
    </source>
</evidence>
<gene>
    <name evidence="1" type="ORF">SAMN06296020_103372</name>
</gene>
<dbReference type="AlphaFoldDB" id="A0AA46AIG1"/>
<dbReference type="Proteomes" id="UP001158066">
    <property type="component" value="Unassembled WGS sequence"/>
</dbReference>
<proteinExistence type="predicted"/>